<dbReference type="InterPro" id="IPR036259">
    <property type="entry name" value="MFS_trans_sf"/>
</dbReference>
<feature type="transmembrane region" description="Helical" evidence="7">
    <location>
        <begin position="43"/>
        <end position="63"/>
    </location>
</feature>
<feature type="transmembrane region" description="Helical" evidence="7">
    <location>
        <begin position="139"/>
        <end position="160"/>
    </location>
</feature>
<feature type="transmembrane region" description="Helical" evidence="7">
    <location>
        <begin position="393"/>
        <end position="415"/>
    </location>
</feature>
<dbReference type="InterPro" id="IPR011701">
    <property type="entry name" value="MFS"/>
</dbReference>
<dbReference type="InterPro" id="IPR020846">
    <property type="entry name" value="MFS_dom"/>
</dbReference>
<keyword evidence="5 7" id="KW-0472">Membrane</keyword>
<feature type="transmembrane region" description="Helical" evidence="7">
    <location>
        <begin position="244"/>
        <end position="265"/>
    </location>
</feature>
<proteinExistence type="predicted"/>
<dbReference type="PROSITE" id="PS50850">
    <property type="entry name" value="MFS"/>
    <property type="match status" value="1"/>
</dbReference>
<dbReference type="Pfam" id="PF07690">
    <property type="entry name" value="MFS_1"/>
    <property type="match status" value="2"/>
</dbReference>
<evidence type="ECO:0000256" key="2">
    <source>
        <dbReference type="ARBA" id="ARBA00022448"/>
    </source>
</evidence>
<dbReference type="Gene3D" id="1.20.1250.20">
    <property type="entry name" value="MFS general substrate transporter like domains"/>
    <property type="match status" value="2"/>
</dbReference>
<evidence type="ECO:0000256" key="1">
    <source>
        <dbReference type="ARBA" id="ARBA00004651"/>
    </source>
</evidence>
<dbReference type="Proteomes" id="UP000642910">
    <property type="component" value="Unassembled WGS sequence"/>
</dbReference>
<sequence length="426" mass="44468">MKVESRNRAVACLQAARALRSVGQGVAIVDMALLLKALGWRATAIGGVLSAAGVVGAALILLCGPLSDRIGRKPFLLAYECMTCAAALAVALSRNPALLTAAIVLTGLGRGQNGAAGPFTPVEQAWMAENVPRDRRSRVFSANTAIGFFGVAAGCLLAGLDHVWRNALPGALAFRPLFCGIAGLSLACAFIVWLAPGGGMAGQRRAALREQAPSSRQVERPASDGMRFRPDPQRKAENRNIARLAFVNVLNGLGVGFVGPMMSYWFATKFGATSGEIGGTLAASFAVTGIAALVSGYLSARFGMVRAVVWLRLAGVGLMCALPFMPTFALASVLYAARSALSRGTQGARSALGASLTGDDRRGFSLSMNSFFTRAASAVGPTISGWLLDEGSLALPFVFAAGLQLVSTVLYGVFFRGYDVELERRA</sequence>
<feature type="transmembrane region" description="Helical" evidence="7">
    <location>
        <begin position="277"/>
        <end position="298"/>
    </location>
</feature>
<evidence type="ECO:0000256" key="7">
    <source>
        <dbReference type="SAM" id="Phobius"/>
    </source>
</evidence>
<keyword evidence="2" id="KW-0813">Transport</keyword>
<dbReference type="PANTHER" id="PTHR23520">
    <property type="entry name" value="TRANSPORTER, PUTATIVE (AFU_ORTHOLOGUE AFUA_3G04000)-RELATED"/>
    <property type="match status" value="1"/>
</dbReference>
<evidence type="ECO:0000256" key="3">
    <source>
        <dbReference type="ARBA" id="ARBA00022692"/>
    </source>
</evidence>
<protein>
    <submittedName>
        <fullName evidence="9">MFS transporter</fullName>
    </submittedName>
</protein>
<reference evidence="9 10" key="1">
    <citation type="submission" date="2020-11" db="EMBL/GenBank/DDBJ databases">
        <title>Genomic insight of Alicyclobacillus mali FL 18 reveals a new arsenic-resistant strain, with potential in environmental biotechnology.</title>
        <authorList>
            <person name="Fiorentino G."/>
            <person name="Gallo G."/>
            <person name="Aulitto M."/>
        </authorList>
    </citation>
    <scope>NUCLEOTIDE SEQUENCE [LARGE SCALE GENOMIC DNA]</scope>
    <source>
        <strain evidence="9 10">FL 18</strain>
    </source>
</reference>
<feature type="transmembrane region" description="Helical" evidence="7">
    <location>
        <begin position="310"/>
        <end position="337"/>
    </location>
</feature>
<dbReference type="EMBL" id="JADPKZ010000048">
    <property type="protein sequence ID" value="MBF8379078.1"/>
    <property type="molecule type" value="Genomic_DNA"/>
</dbReference>
<feature type="compositionally biased region" description="Basic and acidic residues" evidence="6">
    <location>
        <begin position="217"/>
        <end position="232"/>
    </location>
</feature>
<evidence type="ECO:0000256" key="4">
    <source>
        <dbReference type="ARBA" id="ARBA00022989"/>
    </source>
</evidence>
<keyword evidence="10" id="KW-1185">Reference proteome</keyword>
<comment type="caution">
    <text evidence="9">The sequence shown here is derived from an EMBL/GenBank/DDBJ whole genome shotgun (WGS) entry which is preliminary data.</text>
</comment>
<feature type="region of interest" description="Disordered" evidence="6">
    <location>
        <begin position="209"/>
        <end position="232"/>
    </location>
</feature>
<feature type="transmembrane region" description="Helical" evidence="7">
    <location>
        <begin position="172"/>
        <end position="195"/>
    </location>
</feature>
<dbReference type="SUPFAM" id="SSF103473">
    <property type="entry name" value="MFS general substrate transporter"/>
    <property type="match status" value="1"/>
</dbReference>
<gene>
    <name evidence="9" type="ORF">IW967_14605</name>
</gene>
<evidence type="ECO:0000313" key="9">
    <source>
        <dbReference type="EMBL" id="MBF8379078.1"/>
    </source>
</evidence>
<dbReference type="PANTHER" id="PTHR23520:SF5">
    <property type="entry name" value="TRANSPORTER, PUTATIVE (AFU_ORTHOLOGUE AFUA_3G04000)-RELATED"/>
    <property type="match status" value="1"/>
</dbReference>
<evidence type="ECO:0000259" key="8">
    <source>
        <dbReference type="PROSITE" id="PS50850"/>
    </source>
</evidence>
<organism evidence="9 10">
    <name type="scientific">Alicyclobacillus mali</name>
    <name type="common">ex Roth et al. 2021</name>
    <dbReference type="NCBI Taxonomy" id="1123961"/>
    <lineage>
        <taxon>Bacteria</taxon>
        <taxon>Bacillati</taxon>
        <taxon>Bacillota</taxon>
        <taxon>Bacilli</taxon>
        <taxon>Bacillales</taxon>
        <taxon>Alicyclobacillaceae</taxon>
        <taxon>Alicyclobacillus</taxon>
    </lineage>
</organism>
<feature type="domain" description="Major facilitator superfamily (MFS) profile" evidence="8">
    <location>
        <begin position="9"/>
        <end position="419"/>
    </location>
</feature>
<evidence type="ECO:0000256" key="6">
    <source>
        <dbReference type="SAM" id="MobiDB-lite"/>
    </source>
</evidence>
<name>A0ABS0F6Z8_9BACL</name>
<accession>A0ABS0F6Z8</accession>
<keyword evidence="4 7" id="KW-1133">Transmembrane helix</keyword>
<evidence type="ECO:0000313" key="10">
    <source>
        <dbReference type="Proteomes" id="UP000642910"/>
    </source>
</evidence>
<comment type="subcellular location">
    <subcellularLocation>
        <location evidence="1">Cell membrane</location>
        <topology evidence="1">Multi-pass membrane protein</topology>
    </subcellularLocation>
</comment>
<evidence type="ECO:0000256" key="5">
    <source>
        <dbReference type="ARBA" id="ARBA00023136"/>
    </source>
</evidence>
<keyword evidence="3 7" id="KW-0812">Transmembrane</keyword>